<dbReference type="EMBL" id="JAIZAY010000001">
    <property type="protein sequence ID" value="KAJ8047940.1"/>
    <property type="molecule type" value="Genomic_DNA"/>
</dbReference>
<evidence type="ECO:0000256" key="1">
    <source>
        <dbReference type="SAM" id="SignalP"/>
    </source>
</evidence>
<dbReference type="Proteomes" id="UP001152320">
    <property type="component" value="Chromosome 1"/>
</dbReference>
<proteinExistence type="predicted"/>
<reference evidence="2" key="1">
    <citation type="submission" date="2021-10" db="EMBL/GenBank/DDBJ databases">
        <title>Tropical sea cucumber genome reveals ecological adaptation and Cuvierian tubules defense mechanism.</title>
        <authorList>
            <person name="Chen T."/>
        </authorList>
    </citation>
    <scope>NUCLEOTIDE SEQUENCE</scope>
    <source>
        <strain evidence="2">Nanhai2018</strain>
        <tissue evidence="2">Muscle</tissue>
    </source>
</reference>
<organism evidence="2 3">
    <name type="scientific">Holothuria leucospilota</name>
    <name type="common">Black long sea cucumber</name>
    <name type="synonym">Mertensiothuria leucospilota</name>
    <dbReference type="NCBI Taxonomy" id="206669"/>
    <lineage>
        <taxon>Eukaryota</taxon>
        <taxon>Metazoa</taxon>
        <taxon>Echinodermata</taxon>
        <taxon>Eleutherozoa</taxon>
        <taxon>Echinozoa</taxon>
        <taxon>Holothuroidea</taxon>
        <taxon>Aspidochirotacea</taxon>
        <taxon>Aspidochirotida</taxon>
        <taxon>Holothuriidae</taxon>
        <taxon>Holothuria</taxon>
    </lineage>
</organism>
<evidence type="ECO:0000313" key="3">
    <source>
        <dbReference type="Proteomes" id="UP001152320"/>
    </source>
</evidence>
<accession>A0A9Q1HJE9</accession>
<keyword evidence="3" id="KW-1185">Reference proteome</keyword>
<dbReference type="AlphaFoldDB" id="A0A9Q1HJE9"/>
<comment type="caution">
    <text evidence="2">The sequence shown here is derived from an EMBL/GenBank/DDBJ whole genome shotgun (WGS) entry which is preliminary data.</text>
</comment>
<evidence type="ECO:0000313" key="2">
    <source>
        <dbReference type="EMBL" id="KAJ8047940.1"/>
    </source>
</evidence>
<protein>
    <submittedName>
        <fullName evidence="2">Uncharacterized protein</fullName>
    </submittedName>
</protein>
<name>A0A9Q1HJE9_HOLLE</name>
<feature type="signal peptide" evidence="1">
    <location>
        <begin position="1"/>
        <end position="18"/>
    </location>
</feature>
<feature type="chain" id="PRO_5040149627" evidence="1">
    <location>
        <begin position="19"/>
        <end position="67"/>
    </location>
</feature>
<keyword evidence="1" id="KW-0732">Signal</keyword>
<gene>
    <name evidence="2" type="ORF">HOLleu_00062</name>
</gene>
<sequence length="67" mass="7579">MKVLYLLTMLLVVGVVVSNADDQGHDYVCPDPVCYDCDLEQGCVQCPDQIKRYCYPYDECTSFCRSG</sequence>